<evidence type="ECO:0000256" key="2">
    <source>
        <dbReference type="ARBA" id="ARBA00023054"/>
    </source>
</evidence>
<dbReference type="GO" id="GO:1901673">
    <property type="term" value="P:regulation of mitotic spindle assembly"/>
    <property type="evidence" value="ECO:0007669"/>
    <property type="project" value="TreeGrafter"/>
</dbReference>
<feature type="coiled-coil region" evidence="4">
    <location>
        <begin position="158"/>
        <end position="206"/>
    </location>
</feature>
<feature type="coiled-coil region" evidence="4">
    <location>
        <begin position="949"/>
        <end position="1015"/>
    </location>
</feature>
<dbReference type="RefSeq" id="XP_025413556.1">
    <property type="nucleotide sequence ID" value="XM_025557771.1"/>
</dbReference>
<evidence type="ECO:0000256" key="1">
    <source>
        <dbReference type="ARBA" id="ARBA00004123"/>
    </source>
</evidence>
<name>A0A8B8FSY0_9HEMI</name>
<keyword evidence="7" id="KW-1185">Reference proteome</keyword>
<feature type="region of interest" description="Disordered" evidence="5">
    <location>
        <begin position="1547"/>
        <end position="1635"/>
    </location>
</feature>
<feature type="compositionally biased region" description="Polar residues" evidence="5">
    <location>
        <begin position="1729"/>
        <end position="1755"/>
    </location>
</feature>
<organism evidence="7 8">
    <name type="scientific">Sipha flava</name>
    <name type="common">yellow sugarcane aphid</name>
    <dbReference type="NCBI Taxonomy" id="143950"/>
    <lineage>
        <taxon>Eukaryota</taxon>
        <taxon>Metazoa</taxon>
        <taxon>Ecdysozoa</taxon>
        <taxon>Arthropoda</taxon>
        <taxon>Hexapoda</taxon>
        <taxon>Insecta</taxon>
        <taxon>Pterygota</taxon>
        <taxon>Neoptera</taxon>
        <taxon>Paraneoptera</taxon>
        <taxon>Hemiptera</taxon>
        <taxon>Sternorrhyncha</taxon>
        <taxon>Aphidomorpha</taxon>
        <taxon>Aphidoidea</taxon>
        <taxon>Aphididae</taxon>
        <taxon>Sipha</taxon>
    </lineage>
</organism>
<feature type="coiled-coil region" evidence="4">
    <location>
        <begin position="1352"/>
        <end position="1475"/>
    </location>
</feature>
<gene>
    <name evidence="8" type="primary">LOC112685786</name>
</gene>
<keyword evidence="2 4" id="KW-0175">Coiled coil</keyword>
<feature type="coiled-coil region" evidence="4">
    <location>
        <begin position="851"/>
        <end position="920"/>
    </location>
</feature>
<sequence length="2049" mass="232619">MDVSSLINSILADDGYNALSEDTKNKFEQYLHTPTVRSDDKTSASNKSGSKPDIDFDMLNNSTSIREAKFMELQKEIEIINDQFKNTLKQKHELMLHNETLLKNLHEAEIRERMTKMDDGILQLKIDTLTDSLSKCTHELSDLQSKYHREVNELKPDLEQKEAEVLMLKNDVNLLQIKYKNQENIISIMKREIDDLNLEHANEIEQIKKELTNVHNLMNHYKECYEKEVDQTKKLTANILENKDYVCSLITSLNDAENKFSTLSNEFEQYKSAKENTIIAISNKLNASEEIVKQLLPVDKENSNYLIHRGTTITDVYAIYKETCLNLQDTTRELENSKRNFNILKQQIMDAAPAVDKLETDLIQSNEKVKSLCEDILRLETKLEDVNNKLELSNTKCDQLSKDNEKLRSIEDDLSKQICFLLRNNQCNKRFENRNSGTDMSPQSIISKNYVTFENIQGLQRQNKKLLAVLRSLTVENDEKEVQLIKDLKANIKILEEKLETQAQLITQQKETISKTQSLDSKSNLLKQSNDFEQKNVQSSAKLVLENDKENIFNQSEENIDQLKHQLSTANITINQYKDKLESNSVARMQLEQHVQGLNHQIDELFGKLKSANIKHTENAENVAFLQRKISTLEHENSELKLEFDKFKSQYNNLKKENDNMYLSNMNYSRELRQKSELQKEFEKTLASQLDSLIINWNVTLAYIAETDYDKVKFKDEYKKLTKTLKDVRDNLLIKLEAIEDLSTSREMSRSRTNSLSLCSDERSNFQNVVNKLEHEVKNLKSKLNESDQLKNQLKSELNVTKQLYKSLEENLKKMSEYSSQLENERDIKKKEILEKDQQLVNVMQELSEFNLSQKDNIIKLQNQLLEYEQNSSKVLEELEMAKNYSDGLLKTITEQNNKIIKLEEELKKSVDDKDKLEKGLNHKLAHYKNKLERLDALELFNKTKSTEIDHLKNQKATIEKSVEEMKEMHKTQIMKLGNEIDCLKETIKRWQFENELLSDQYKLITNELMNLERLNNSKVSDKDDSLNTSSMDTNVFDKQLTKMAKLINILKEEKHSIIFELNKTVTESNKLKSDLQYKSKIIDDLQNQMKELRQLHTSGLVINYDHSKILEKIEFCNQIEEKNKILEENNVMLTSQLKELQELDVKKTAEITALKDDMSGMQSLIDQKAAEIISVQKNIARWKERSSGTHSDVEYKQLLNTLEREKGKMTTALDQLKSMKSDKSCLEELLKKLESDHSEEINSLKQELMKSKTKIVSINKSMETFKNIIRSYRQKFTNVADEIYKVKVLARRYKHQSEELNSTLSTERSSWQTKQDEQQQGSSKISIDIDERKKLIEQGKQEQTTESESLIIELRAKVAEAEAGLNAAKSELEMTKAKSDDKEMRAKQLLQQVRSRIQNVSRELDNTKRQRDGLLVRLEAEGGARIQEYQVQITHLEQENRKLISEKEQITSEKERLSNDIQMLNRRVTALMKQFANQQVKPSTSTGSDKPSVEPPTANIKPLGPTVNKPQPVHHSVTVNPWRSAAAETPLASIKPMTMQPRSVVVLPTSQTSSTSSQNSLSGTSSSTTITVHPQQPQSIDISSSGGNALDSSEANSSAQSRHLTSSTLVQHVEGSESTATVSDSNETTATTPPSILPLQQIIGSAAAPSVAAAQASPAISIALVVPQGREQVQTTVSQPTTVSVSTVSPSQSQIDRYSAQNENGLATESSSSSNIASSTAPGPLTESEPSVVTACTSGPSCSSLDTTTHSNNTQRKRKADLLVTSYLKRSKSFMPREENRREMEYEAPTSSQRDSEVSNSYTGPESNPQDNKEVEANTDMEVTSEATHENNEVDLTSQECSADTNNMNETNDMQNEETEQTTGENTPEHSSSNAEATAMSVVEEDSPEVICFQEFQNTPVSSASCEETKTTDNVTSDAESRQNESDSTPIEPQAGTSSDTMDTVGVSQSTENVETDTLDLVQTKTMILEQETVEVLSSENEEEIGIKSALEETENNVSLDPEIISVSSSPSKDNEVIREESPVAGPSGVTSDSSANERKPITWNESP</sequence>
<dbReference type="GeneID" id="112685786"/>
<evidence type="ECO:0000256" key="4">
    <source>
        <dbReference type="SAM" id="Coils"/>
    </source>
</evidence>
<evidence type="ECO:0000313" key="7">
    <source>
        <dbReference type="Proteomes" id="UP000694846"/>
    </source>
</evidence>
<feature type="compositionally biased region" description="Low complexity" evidence="5">
    <location>
        <begin position="1550"/>
        <end position="1586"/>
    </location>
</feature>
<feature type="region of interest" description="Disordered" evidence="5">
    <location>
        <begin position="1477"/>
        <end position="1522"/>
    </location>
</feature>
<feature type="coiled-coil region" evidence="4">
    <location>
        <begin position="623"/>
        <end position="657"/>
    </location>
</feature>
<feature type="compositionally biased region" description="Polar residues" evidence="5">
    <location>
        <begin position="1835"/>
        <end position="1855"/>
    </location>
</feature>
<dbReference type="OrthoDB" id="343070at2759"/>
<dbReference type="GO" id="GO:0005643">
    <property type="term" value="C:nuclear pore"/>
    <property type="evidence" value="ECO:0007669"/>
    <property type="project" value="TreeGrafter"/>
</dbReference>
<feature type="coiled-coil region" evidence="4">
    <location>
        <begin position="546"/>
        <end position="580"/>
    </location>
</feature>
<feature type="compositionally biased region" description="Polar residues" evidence="5">
    <location>
        <begin position="1300"/>
        <end position="1325"/>
    </location>
</feature>
<feature type="compositionally biased region" description="Basic and acidic residues" evidence="5">
    <location>
        <begin position="2014"/>
        <end position="2023"/>
    </location>
</feature>
<dbReference type="CTD" id="36264"/>
<comment type="subcellular location">
    <subcellularLocation>
        <location evidence="1">Nucleus</location>
    </subcellularLocation>
</comment>
<accession>A0A8B8FSY0</accession>
<evidence type="ECO:0000259" key="6">
    <source>
        <dbReference type="Pfam" id="PF25785"/>
    </source>
</evidence>
<dbReference type="PANTHER" id="PTHR18898">
    <property type="entry name" value="NUCLEOPROTEIN TPR-RELATED"/>
    <property type="match status" value="1"/>
</dbReference>
<feature type="compositionally biased region" description="Polar residues" evidence="5">
    <location>
        <begin position="1927"/>
        <end position="1954"/>
    </location>
</feature>
<feature type="region of interest" description="Disordered" evidence="5">
    <location>
        <begin position="31"/>
        <end position="55"/>
    </location>
</feature>
<dbReference type="Proteomes" id="UP000694846">
    <property type="component" value="Unplaced"/>
</dbReference>
<feature type="coiled-coil region" evidence="4">
    <location>
        <begin position="320"/>
        <end position="417"/>
    </location>
</feature>
<evidence type="ECO:0000313" key="8">
    <source>
        <dbReference type="RefSeq" id="XP_025413556.1"/>
    </source>
</evidence>
<feature type="compositionally biased region" description="Polar residues" evidence="5">
    <location>
        <begin position="1902"/>
        <end position="1919"/>
    </location>
</feature>
<feature type="region of interest" description="Disordered" evidence="5">
    <location>
        <begin position="1902"/>
        <end position="1959"/>
    </location>
</feature>
<reference evidence="8" key="1">
    <citation type="submission" date="2025-08" db="UniProtKB">
        <authorList>
            <consortium name="RefSeq"/>
        </authorList>
    </citation>
    <scope>IDENTIFICATION</scope>
    <source>
        <tissue evidence="8">Whole body</tissue>
    </source>
</reference>
<feature type="coiled-coil region" evidence="4">
    <location>
        <begin position="763"/>
        <end position="825"/>
    </location>
</feature>
<dbReference type="GO" id="GO:0006406">
    <property type="term" value="P:mRNA export from nucleus"/>
    <property type="evidence" value="ECO:0007669"/>
    <property type="project" value="TreeGrafter"/>
</dbReference>
<feature type="region of interest" description="Disordered" evidence="5">
    <location>
        <begin position="1975"/>
        <end position="2049"/>
    </location>
</feature>
<feature type="compositionally biased region" description="Polar residues" evidence="5">
    <location>
        <begin position="1587"/>
        <end position="1635"/>
    </location>
</feature>
<keyword evidence="3" id="KW-0539">Nucleus</keyword>
<evidence type="ECO:0000256" key="3">
    <source>
        <dbReference type="ARBA" id="ARBA00023242"/>
    </source>
</evidence>
<dbReference type="PANTHER" id="PTHR18898:SF2">
    <property type="entry name" value="NUCLEOPROTEIN TPR"/>
    <property type="match status" value="1"/>
</dbReference>
<feature type="compositionally biased region" description="Polar residues" evidence="5">
    <location>
        <begin position="1790"/>
        <end position="1811"/>
    </location>
</feature>
<feature type="compositionally biased region" description="Polar residues" evidence="5">
    <location>
        <begin position="1477"/>
        <end position="1490"/>
    </location>
</feature>
<dbReference type="InterPro" id="IPR057974">
    <property type="entry name" value="NUA/TPR/MLP1-2-like_dom"/>
</dbReference>
<protein>
    <submittedName>
        <fullName evidence="8">Nucleoprotein TPR isoform X1</fullName>
    </submittedName>
</protein>
<feature type="coiled-coil region" evidence="4">
    <location>
        <begin position="1076"/>
        <end position="1237"/>
    </location>
</feature>
<feature type="compositionally biased region" description="Low complexity" evidence="5">
    <location>
        <begin position="1711"/>
        <end position="1720"/>
    </location>
</feature>
<feature type="region of interest" description="Disordered" evidence="5">
    <location>
        <begin position="1298"/>
        <end position="1325"/>
    </location>
</feature>
<dbReference type="GO" id="GO:0017056">
    <property type="term" value="F:structural constituent of nuclear pore"/>
    <property type="evidence" value="ECO:0007669"/>
    <property type="project" value="TreeGrafter"/>
</dbReference>
<feature type="domain" description="NUA/TPR/MLP1-2-like" evidence="6">
    <location>
        <begin position="392"/>
        <end position="481"/>
    </location>
</feature>
<proteinExistence type="predicted"/>
<feature type="compositionally biased region" description="Basic and acidic residues" evidence="5">
    <location>
        <begin position="1776"/>
        <end position="1786"/>
    </location>
</feature>
<evidence type="ECO:0000256" key="5">
    <source>
        <dbReference type="SAM" id="MobiDB-lite"/>
    </source>
</evidence>
<dbReference type="Pfam" id="PF25785">
    <property type="entry name" value="TPR"/>
    <property type="match status" value="1"/>
</dbReference>
<feature type="region of interest" description="Disordered" evidence="5">
    <location>
        <begin position="1702"/>
        <end position="1886"/>
    </location>
</feature>
<feature type="coiled-coil region" evidence="4">
    <location>
        <begin position="456"/>
        <end position="512"/>
    </location>
</feature>